<feature type="repeat" description="ANK" evidence="12">
    <location>
        <begin position="285"/>
        <end position="317"/>
    </location>
</feature>
<feature type="repeat" description="ANK" evidence="12">
    <location>
        <begin position="386"/>
        <end position="421"/>
    </location>
</feature>
<evidence type="ECO:0000256" key="2">
    <source>
        <dbReference type="ARBA" id="ARBA00022448"/>
    </source>
</evidence>
<keyword evidence="17" id="KW-1185">Reference proteome</keyword>
<keyword evidence="11" id="KW-0407">Ion channel</keyword>
<keyword evidence="7 12" id="KW-0040">ANK repeat</keyword>
<evidence type="ECO:0000256" key="11">
    <source>
        <dbReference type="ARBA" id="ARBA00023303"/>
    </source>
</evidence>
<feature type="region of interest" description="Disordered" evidence="13">
    <location>
        <begin position="1"/>
        <end position="62"/>
    </location>
</feature>
<feature type="transmembrane region" description="Helical" evidence="14">
    <location>
        <begin position="788"/>
        <end position="810"/>
    </location>
</feature>
<organism evidence="16 17">
    <name type="scientific">Daphnia galeata</name>
    <dbReference type="NCBI Taxonomy" id="27404"/>
    <lineage>
        <taxon>Eukaryota</taxon>
        <taxon>Metazoa</taxon>
        <taxon>Ecdysozoa</taxon>
        <taxon>Arthropoda</taxon>
        <taxon>Crustacea</taxon>
        <taxon>Branchiopoda</taxon>
        <taxon>Diplostraca</taxon>
        <taxon>Cladocera</taxon>
        <taxon>Anomopoda</taxon>
        <taxon>Daphniidae</taxon>
        <taxon>Daphnia</taxon>
    </lineage>
</organism>
<protein>
    <recommendedName>
        <fullName evidence="15">Ion transport domain-containing protein</fullName>
    </recommendedName>
</protein>
<dbReference type="PANTHER" id="PTHR47143:SF1">
    <property type="entry name" value="ION_TRANS DOMAIN-CONTAINING PROTEIN"/>
    <property type="match status" value="1"/>
</dbReference>
<evidence type="ECO:0000256" key="14">
    <source>
        <dbReference type="SAM" id="Phobius"/>
    </source>
</evidence>
<comment type="subcellular location">
    <subcellularLocation>
        <location evidence="1">Membrane</location>
        <topology evidence="1">Multi-pass membrane protein</topology>
    </subcellularLocation>
</comment>
<keyword evidence="10" id="KW-0325">Glycoprotein</keyword>
<dbReference type="Pfam" id="PF00520">
    <property type="entry name" value="Ion_trans"/>
    <property type="match status" value="1"/>
</dbReference>
<dbReference type="PRINTS" id="PR01415">
    <property type="entry name" value="ANKYRIN"/>
</dbReference>
<feature type="transmembrane region" description="Helical" evidence="14">
    <location>
        <begin position="712"/>
        <end position="736"/>
    </location>
</feature>
<accession>A0A8J2VYW2</accession>
<keyword evidence="6 14" id="KW-1133">Transmembrane helix</keyword>
<evidence type="ECO:0000256" key="8">
    <source>
        <dbReference type="ARBA" id="ARBA00023065"/>
    </source>
</evidence>
<keyword evidence="3" id="KW-0716">Sensory transduction</keyword>
<evidence type="ECO:0000256" key="7">
    <source>
        <dbReference type="ARBA" id="ARBA00023043"/>
    </source>
</evidence>
<feature type="repeat" description="ANK" evidence="12">
    <location>
        <begin position="220"/>
        <end position="252"/>
    </location>
</feature>
<evidence type="ECO:0000256" key="10">
    <source>
        <dbReference type="ARBA" id="ARBA00023180"/>
    </source>
</evidence>
<dbReference type="GO" id="GO:0034703">
    <property type="term" value="C:cation channel complex"/>
    <property type="evidence" value="ECO:0007669"/>
    <property type="project" value="UniProtKB-ARBA"/>
</dbReference>
<evidence type="ECO:0000256" key="3">
    <source>
        <dbReference type="ARBA" id="ARBA00022606"/>
    </source>
</evidence>
<dbReference type="Pfam" id="PF12796">
    <property type="entry name" value="Ank_2"/>
    <property type="match status" value="2"/>
</dbReference>
<dbReference type="PANTHER" id="PTHR47143">
    <property type="entry name" value="TRANSIENT RECEPTOR POTENTIAL CATION CHANNEL PROTEIN PAINLESS"/>
    <property type="match status" value="1"/>
</dbReference>
<evidence type="ECO:0000256" key="12">
    <source>
        <dbReference type="PROSITE-ProRule" id="PRU00023"/>
    </source>
</evidence>
<feature type="repeat" description="ANK" evidence="12">
    <location>
        <begin position="422"/>
        <end position="454"/>
    </location>
</feature>
<evidence type="ECO:0000256" key="4">
    <source>
        <dbReference type="ARBA" id="ARBA00022692"/>
    </source>
</evidence>
<dbReference type="InterPro" id="IPR005821">
    <property type="entry name" value="Ion_trans_dom"/>
</dbReference>
<dbReference type="InterPro" id="IPR052076">
    <property type="entry name" value="TRP_cation_channel"/>
</dbReference>
<dbReference type="Pfam" id="PF13637">
    <property type="entry name" value="Ank_4"/>
    <property type="match status" value="1"/>
</dbReference>
<keyword evidence="9 14" id="KW-0472">Membrane</keyword>
<evidence type="ECO:0000259" key="15">
    <source>
        <dbReference type="Pfam" id="PF00520"/>
    </source>
</evidence>
<evidence type="ECO:0000313" key="16">
    <source>
        <dbReference type="EMBL" id="CAH0099017.1"/>
    </source>
</evidence>
<dbReference type="Proteomes" id="UP000789390">
    <property type="component" value="Unassembled WGS sequence"/>
</dbReference>
<dbReference type="SMART" id="SM00248">
    <property type="entry name" value="ANK"/>
    <property type="match status" value="9"/>
</dbReference>
<dbReference type="InterPro" id="IPR002110">
    <property type="entry name" value="Ankyrin_rpt"/>
</dbReference>
<feature type="repeat" description="ANK" evidence="12">
    <location>
        <begin position="183"/>
        <end position="218"/>
    </location>
</feature>
<feature type="repeat" description="ANK" evidence="12">
    <location>
        <begin position="353"/>
        <end position="385"/>
    </location>
</feature>
<sequence length="977" mass="108684">MSDEDYLEESASGGSTSGADAKEESSISRPPDQWQKNPKPKLVTLQDSSTRNRKVKMSSKRNVSRDNLFQRSSSSLAHETQFFECTESFDMLESFEQISPTTLCVWPQHILVTAIDELLITKSPLIVRLCKPLLNVSFDESVWQEIPGQCRDIGVLFACLNGHVAMLTCFLGLGGDANASDLVGRRALHYAASSTSPTALHCINVLINRGATIDLFDSNAEATPLFCAAASGRIELVEAFLNNGSNVNAEARETSALVWAVRARSLVCVARLIEAGANVNNVQVYSESPIHVAAFLGDIDCLKLLLEKNADIGALCGPERMNALHLASLKGNVECIQLLLQTSTADIDKQEAVGRTALHLAALAQSKESVKLLLDNGARHDICDGMKETPLHSAVVKCRHRSIDVVRLLVSAGANVNMKNQFGQTPLHLAAINEHSKLASFLILSGADLSAKNRGNNSAMALVVRRVPEALSAISRKLDSAVEIAGLDPTDADCELRLDLQVLVPSGDQQKVGEMAMLTSLIAADQRHMLQHPVIEAFLHLKWLKIRATFVFSLIFQLCYVLSLTLNIYTTYVFNWSDETKTTLDNQFNNSTIQQFPIQQSKTNSIPDSFWFLTVIFGSMTACKELFQLYCNPLEYVRDKMNYAHIFSVVGMGLILPHQGKEAAETEWKHHVAAIVIIVTWINLMMHIGRFPVFGLYVQMFTTVAWNMSKLLVTYICLIIGFALGFAVLFPGSIFFCNLHSALLATIIMMTGEIDYNTLFFDEKDHNNTLCNGDKGKAKMKFEGTAHFVFLSFVLLVVIVLMNLLVGLAVSDIQGLLNSACLDRVVRISTRIPKRERLQRKVLVVSPKAKRTYNFKPNDPRDRRFPPNIKENLLAIAVKRMANKKKRPLQIPTFQTMSTVQVDDFNGEVIANVLNRVDELFKNYMSEIVMMNKTMNEKLARVEDANRNRTPLARAWKPRPCDRTVIPEEFSHCDSNV</sequence>
<feature type="domain" description="Ion transport" evidence="15">
    <location>
        <begin position="575"/>
        <end position="814"/>
    </location>
</feature>
<keyword evidence="4 14" id="KW-0812">Transmembrane</keyword>
<keyword evidence="2" id="KW-0813">Transport</keyword>
<evidence type="ECO:0000256" key="5">
    <source>
        <dbReference type="ARBA" id="ARBA00022737"/>
    </source>
</evidence>
<dbReference type="SUPFAM" id="SSF48403">
    <property type="entry name" value="Ankyrin repeat"/>
    <property type="match status" value="1"/>
</dbReference>
<feature type="transmembrane region" description="Helical" evidence="14">
    <location>
        <begin position="672"/>
        <end position="691"/>
    </location>
</feature>
<evidence type="ECO:0000256" key="13">
    <source>
        <dbReference type="SAM" id="MobiDB-lite"/>
    </source>
</evidence>
<dbReference type="InterPro" id="IPR036770">
    <property type="entry name" value="Ankyrin_rpt-contain_sf"/>
</dbReference>
<dbReference type="OrthoDB" id="7464126at2759"/>
<dbReference type="PROSITE" id="PS50088">
    <property type="entry name" value="ANK_REPEAT"/>
    <property type="match status" value="6"/>
</dbReference>
<gene>
    <name evidence="16" type="ORF">DGAL_LOCUS1125</name>
</gene>
<evidence type="ECO:0000256" key="6">
    <source>
        <dbReference type="ARBA" id="ARBA00022989"/>
    </source>
</evidence>
<dbReference type="EMBL" id="CAKKLH010000013">
    <property type="protein sequence ID" value="CAH0099017.1"/>
    <property type="molecule type" value="Genomic_DNA"/>
</dbReference>
<evidence type="ECO:0000256" key="1">
    <source>
        <dbReference type="ARBA" id="ARBA00004141"/>
    </source>
</evidence>
<dbReference type="PROSITE" id="PS50297">
    <property type="entry name" value="ANK_REP_REGION"/>
    <property type="match status" value="5"/>
</dbReference>
<reference evidence="16" key="1">
    <citation type="submission" date="2021-11" db="EMBL/GenBank/DDBJ databases">
        <authorList>
            <person name="Schell T."/>
        </authorList>
    </citation>
    <scope>NUCLEOTIDE SEQUENCE</scope>
    <source>
        <strain evidence="16">M5</strain>
    </source>
</reference>
<name>A0A8J2VYW2_9CRUS</name>
<keyword evidence="5" id="KW-0677">Repeat</keyword>
<dbReference type="AlphaFoldDB" id="A0A8J2VYW2"/>
<feature type="transmembrane region" description="Helical" evidence="14">
    <location>
        <begin position="548"/>
        <end position="569"/>
    </location>
</feature>
<evidence type="ECO:0000256" key="9">
    <source>
        <dbReference type="ARBA" id="ARBA00023136"/>
    </source>
</evidence>
<feature type="compositionally biased region" description="Low complexity" evidence="13">
    <location>
        <begin position="10"/>
        <end position="19"/>
    </location>
</feature>
<keyword evidence="8" id="KW-0406">Ion transport</keyword>
<dbReference type="Gene3D" id="1.25.40.20">
    <property type="entry name" value="Ankyrin repeat-containing domain"/>
    <property type="match status" value="3"/>
</dbReference>
<proteinExistence type="predicted"/>
<comment type="caution">
    <text evidence="16">The sequence shown here is derived from an EMBL/GenBank/DDBJ whole genome shotgun (WGS) entry which is preliminary data.</text>
</comment>
<dbReference type="GO" id="GO:0005216">
    <property type="term" value="F:monoatomic ion channel activity"/>
    <property type="evidence" value="ECO:0007669"/>
    <property type="project" value="InterPro"/>
</dbReference>
<evidence type="ECO:0000313" key="17">
    <source>
        <dbReference type="Proteomes" id="UP000789390"/>
    </source>
</evidence>